<comment type="caution">
    <text evidence="11">The sequence shown here is derived from an EMBL/GenBank/DDBJ whole genome shotgun (WGS) entry which is preliminary data.</text>
</comment>
<dbReference type="SUPFAM" id="SSF51306">
    <property type="entry name" value="LexA/Signal peptidase"/>
    <property type="match status" value="1"/>
</dbReference>
<dbReference type="Gene3D" id="2.10.109.10">
    <property type="entry name" value="Umud Fragment, subunit A"/>
    <property type="match status" value="1"/>
</dbReference>
<organism evidence="11 12">
    <name type="scientific">Nannocystis pusilla</name>
    <dbReference type="NCBI Taxonomy" id="889268"/>
    <lineage>
        <taxon>Bacteria</taxon>
        <taxon>Pseudomonadati</taxon>
        <taxon>Myxococcota</taxon>
        <taxon>Polyangia</taxon>
        <taxon>Nannocystales</taxon>
        <taxon>Nannocystaceae</taxon>
        <taxon>Nannocystis</taxon>
    </lineage>
</organism>
<evidence type="ECO:0000256" key="3">
    <source>
        <dbReference type="ARBA" id="ARBA00013208"/>
    </source>
</evidence>
<evidence type="ECO:0000256" key="8">
    <source>
        <dbReference type="RuleBase" id="RU362042"/>
    </source>
</evidence>
<evidence type="ECO:0000256" key="4">
    <source>
        <dbReference type="ARBA" id="ARBA00019232"/>
    </source>
</evidence>
<dbReference type="InterPro" id="IPR019533">
    <property type="entry name" value="Peptidase_S26"/>
</dbReference>
<reference evidence="11" key="1">
    <citation type="submission" date="2021-08" db="EMBL/GenBank/DDBJ databases">
        <authorList>
            <person name="Stevens D.C."/>
        </authorList>
    </citation>
    <scope>NUCLEOTIDE SEQUENCE</scope>
    <source>
        <strain evidence="11">DSM 53165</strain>
    </source>
</reference>
<dbReference type="PROSITE" id="PS00760">
    <property type="entry name" value="SPASE_I_2"/>
    <property type="match status" value="1"/>
</dbReference>
<dbReference type="NCBIfam" id="TIGR02227">
    <property type="entry name" value="sigpep_I_bact"/>
    <property type="match status" value="1"/>
</dbReference>
<dbReference type="Proteomes" id="UP001139031">
    <property type="component" value="Unassembled WGS sequence"/>
</dbReference>
<keyword evidence="5 7" id="KW-0645">Protease</keyword>
<dbReference type="PANTHER" id="PTHR43390:SF1">
    <property type="entry name" value="CHLOROPLAST PROCESSING PEPTIDASE"/>
    <property type="match status" value="1"/>
</dbReference>
<dbReference type="RefSeq" id="WP_224194631.1">
    <property type="nucleotide sequence ID" value="NZ_JAIRAU010000036.1"/>
</dbReference>
<evidence type="ECO:0000256" key="2">
    <source>
        <dbReference type="ARBA" id="ARBA00009370"/>
    </source>
</evidence>
<dbReference type="InterPro" id="IPR036286">
    <property type="entry name" value="LexA/Signal_pep-like_sf"/>
</dbReference>
<feature type="domain" description="Peptidase S26" evidence="10">
    <location>
        <begin position="274"/>
        <end position="439"/>
    </location>
</feature>
<dbReference type="CDD" id="cd06530">
    <property type="entry name" value="S26_SPase_I"/>
    <property type="match status" value="1"/>
</dbReference>
<dbReference type="EMBL" id="JAIRAU010000036">
    <property type="protein sequence ID" value="MBZ5712876.1"/>
    <property type="molecule type" value="Genomic_DNA"/>
</dbReference>
<name>A0ABS7TXX2_9BACT</name>
<evidence type="ECO:0000256" key="5">
    <source>
        <dbReference type="ARBA" id="ARBA00022670"/>
    </source>
</evidence>
<evidence type="ECO:0000256" key="7">
    <source>
        <dbReference type="RuleBase" id="RU003993"/>
    </source>
</evidence>
<dbReference type="PROSITE" id="PS00501">
    <property type="entry name" value="SPASE_I_1"/>
    <property type="match status" value="1"/>
</dbReference>
<evidence type="ECO:0000313" key="12">
    <source>
        <dbReference type="Proteomes" id="UP001139031"/>
    </source>
</evidence>
<evidence type="ECO:0000256" key="6">
    <source>
        <dbReference type="ARBA" id="ARBA00022801"/>
    </source>
</evidence>
<feature type="compositionally biased region" description="Low complexity" evidence="9">
    <location>
        <begin position="31"/>
        <end position="40"/>
    </location>
</feature>
<evidence type="ECO:0000313" key="11">
    <source>
        <dbReference type="EMBL" id="MBZ5712876.1"/>
    </source>
</evidence>
<dbReference type="PROSITE" id="PS00761">
    <property type="entry name" value="SPASE_I_3"/>
    <property type="match status" value="1"/>
</dbReference>
<dbReference type="InterPro" id="IPR019758">
    <property type="entry name" value="Pept_S26A_signal_pept_1_CS"/>
</dbReference>
<dbReference type="PANTHER" id="PTHR43390">
    <property type="entry name" value="SIGNAL PEPTIDASE I"/>
    <property type="match status" value="1"/>
</dbReference>
<feature type="region of interest" description="Disordered" evidence="9">
    <location>
        <begin position="23"/>
        <end position="69"/>
    </location>
</feature>
<protein>
    <recommendedName>
        <fullName evidence="4 7">Signal peptidase I</fullName>
        <ecNumber evidence="3 7">3.4.21.89</ecNumber>
    </recommendedName>
</protein>
<evidence type="ECO:0000259" key="10">
    <source>
        <dbReference type="Pfam" id="PF10502"/>
    </source>
</evidence>
<comment type="subcellular location">
    <subcellularLocation>
        <location evidence="8">Membrane</location>
        <topology evidence="8">Single-pass type II membrane protein</topology>
    </subcellularLocation>
</comment>
<dbReference type="InterPro" id="IPR000223">
    <property type="entry name" value="Pept_S26A_signal_pept_1"/>
</dbReference>
<evidence type="ECO:0000256" key="1">
    <source>
        <dbReference type="ARBA" id="ARBA00000677"/>
    </source>
</evidence>
<accession>A0ABS7TXX2</accession>
<dbReference type="InterPro" id="IPR019757">
    <property type="entry name" value="Pept_S26A_signal_pept_1_Lys-AS"/>
</dbReference>
<sequence>MHRRWLAAVAGLGSLVMLRCGGEPSPPHRPASPAAASSPAPHEEPPDPARCARWTGGTLPAPQTAETLDGPAPVTAVVDLDAGHGPAIRQELQALVDASFPDLAGCDLRAADLRSLRLVVDPSSGVQGRIVGLPALEKLRACPSLPDLVALAGAKGWVLEDERPGTLRVRRRHTTRLPDEAFEFAAPAQRWLHLRATAGPPTRRVTVTVEDSDEHGMLLRIDAPVDVIATAGAWCDRALQRQESLATRHLGGCLAPAPTTLQILPASQESSDFVALQAAMRSELFETFAVHGTSMLPTLRDGDVVFVDKLERGKVPARGDIVLFDGGEGAKLVKRVIALPGEALELSAEGLRIDGRALPWSPTTDTESASSCAVRLLAQHLDAARFEFIADTKTDTVTARVPEGHVFVLGDNRPASHDSRAFGPVDVRAIDGVARFIAWSVAGERLDWERATTALRPAPAP</sequence>
<proteinExistence type="inferred from homology"/>
<dbReference type="Pfam" id="PF10502">
    <property type="entry name" value="Peptidase_S26"/>
    <property type="match status" value="1"/>
</dbReference>
<dbReference type="GO" id="GO:0009003">
    <property type="term" value="F:signal peptidase activity"/>
    <property type="evidence" value="ECO:0007669"/>
    <property type="project" value="UniProtKB-EC"/>
</dbReference>
<keyword evidence="12" id="KW-1185">Reference proteome</keyword>
<comment type="catalytic activity">
    <reaction evidence="1 7">
        <text>Cleavage of hydrophobic, N-terminal signal or leader sequences from secreted and periplasmic proteins.</text>
        <dbReference type="EC" id="3.4.21.89"/>
    </reaction>
</comment>
<evidence type="ECO:0000256" key="9">
    <source>
        <dbReference type="SAM" id="MobiDB-lite"/>
    </source>
</evidence>
<dbReference type="PRINTS" id="PR00727">
    <property type="entry name" value="LEADERPTASE"/>
</dbReference>
<keyword evidence="6 7" id="KW-0378">Hydrolase</keyword>
<gene>
    <name evidence="11" type="primary">lepB</name>
    <name evidence="11" type="ORF">K7C98_26855</name>
</gene>
<dbReference type="InterPro" id="IPR019756">
    <property type="entry name" value="Pept_S26A_signal_pept_1_Ser-AS"/>
</dbReference>
<dbReference type="EC" id="3.4.21.89" evidence="3 7"/>
<comment type="similarity">
    <text evidence="2 8">Belongs to the peptidase S26 family.</text>
</comment>